<keyword evidence="3" id="KW-0378">Hydrolase</keyword>
<dbReference type="InterPro" id="IPR004659">
    <property type="entry name" value="RNase_E/G"/>
</dbReference>
<dbReference type="Pfam" id="PF10150">
    <property type="entry name" value="RNase_E_G"/>
    <property type="match status" value="1"/>
</dbReference>
<dbReference type="GO" id="GO:0046872">
    <property type="term" value="F:metal ion binding"/>
    <property type="evidence" value="ECO:0007669"/>
    <property type="project" value="UniProtKB-KW"/>
</dbReference>
<evidence type="ECO:0000256" key="4">
    <source>
        <dbReference type="ARBA" id="ARBA00022842"/>
    </source>
</evidence>
<protein>
    <submittedName>
        <fullName evidence="7">Ribonuclease E/G</fullName>
    </submittedName>
</protein>
<keyword evidence="4" id="KW-0460">Magnesium</keyword>
<dbReference type="GO" id="GO:0004540">
    <property type="term" value="F:RNA nuclease activity"/>
    <property type="evidence" value="ECO:0007669"/>
    <property type="project" value="InterPro"/>
</dbReference>
<comment type="caution">
    <text evidence="7">The sequence shown here is derived from an EMBL/GenBank/DDBJ whole genome shotgun (WGS) entry which is preliminary data.</text>
</comment>
<dbReference type="CDD" id="cd04453">
    <property type="entry name" value="S1_RNase_E"/>
    <property type="match status" value="1"/>
</dbReference>
<comment type="cofactor">
    <cofactor evidence="1">
        <name>Mg(2+)</name>
        <dbReference type="ChEBI" id="CHEBI:18420"/>
    </cofactor>
</comment>
<evidence type="ECO:0000256" key="5">
    <source>
        <dbReference type="ARBA" id="ARBA00022884"/>
    </source>
</evidence>
<name>A0A9D1PEV2_9FIRM</name>
<gene>
    <name evidence="7" type="ORF">H9747_13160</name>
</gene>
<reference evidence="7" key="1">
    <citation type="journal article" date="2021" name="PeerJ">
        <title>Extensive microbial diversity within the chicken gut microbiome revealed by metagenomics and culture.</title>
        <authorList>
            <person name="Gilroy R."/>
            <person name="Ravi A."/>
            <person name="Getino M."/>
            <person name="Pursley I."/>
            <person name="Horton D.L."/>
            <person name="Alikhan N.F."/>
            <person name="Baker D."/>
            <person name="Gharbi K."/>
            <person name="Hall N."/>
            <person name="Watson M."/>
            <person name="Adriaenssens E.M."/>
            <person name="Foster-Nyarko E."/>
            <person name="Jarju S."/>
            <person name="Secka A."/>
            <person name="Antonio M."/>
            <person name="Oren A."/>
            <person name="Chaudhuri R.R."/>
            <person name="La Ragione R."/>
            <person name="Hildebrand F."/>
            <person name="Pallen M.J."/>
        </authorList>
    </citation>
    <scope>NUCLEOTIDE SEQUENCE</scope>
    <source>
        <strain evidence="7">CHK195-9823</strain>
    </source>
</reference>
<keyword evidence="5" id="KW-0694">RNA-binding</keyword>
<dbReference type="InterPro" id="IPR019307">
    <property type="entry name" value="RNA-bd_AU-1/RNase_E/G"/>
</dbReference>
<organism evidence="7 8">
    <name type="scientific">Candidatus Blautia stercorigallinarum</name>
    <dbReference type="NCBI Taxonomy" id="2838501"/>
    <lineage>
        <taxon>Bacteria</taxon>
        <taxon>Bacillati</taxon>
        <taxon>Bacillota</taxon>
        <taxon>Clostridia</taxon>
        <taxon>Lachnospirales</taxon>
        <taxon>Lachnospiraceae</taxon>
        <taxon>Blautia</taxon>
    </lineage>
</organism>
<accession>A0A9D1PEV2</accession>
<sequence>MKKLSRLIITHMDFGGENLLVSAKEEEGRICQFNIVREGEEKLLGNIYIGKVKNIRKNIHCAFIEIAPGKMCYYDLEEGEPPIFTNPKKDKIIKEGDEVVVQISREGIKSKLPSVTGNLNFTGEYLVLTSQRKQLGFSAKLTKEEKTRIRTILQEYVTGEEGIIVRTNAREASPEELTEELFQLRKRYQELRQRAASRVCYTLLEKGMSEPLRILQGVYIRDLEEIVTDDREIYTQICGEHTREKDGKVPVRFYEDKLLPLSKLYRLEKSLEEALDRKVWLRSGGFLIIEQTEAFVSIDVNSGKFSDKKNTRETFRKINLEAAREIAFQLRLRNLSGIILIDFINMEEEEDKKELLRLLQSYLKKDPVKAAVVDMTPLNIVEVTRKKVEKSLEEEMKRRKDWEK</sequence>
<dbReference type="EMBL" id="DXIQ01000092">
    <property type="protein sequence ID" value="HIV39920.1"/>
    <property type="molecule type" value="Genomic_DNA"/>
</dbReference>
<evidence type="ECO:0000259" key="6">
    <source>
        <dbReference type="Pfam" id="PF10150"/>
    </source>
</evidence>
<keyword evidence="2" id="KW-0479">Metal-binding</keyword>
<evidence type="ECO:0000256" key="2">
    <source>
        <dbReference type="ARBA" id="ARBA00022723"/>
    </source>
</evidence>
<dbReference type="PANTHER" id="PTHR30001:SF0">
    <property type="entry name" value="RIBONUCLEASE G"/>
    <property type="match status" value="1"/>
</dbReference>
<dbReference type="GO" id="GO:0005737">
    <property type="term" value="C:cytoplasm"/>
    <property type="evidence" value="ECO:0007669"/>
    <property type="project" value="TreeGrafter"/>
</dbReference>
<dbReference type="InterPro" id="IPR012340">
    <property type="entry name" value="NA-bd_OB-fold"/>
</dbReference>
<dbReference type="Gene3D" id="2.40.50.140">
    <property type="entry name" value="Nucleic acid-binding proteins"/>
    <property type="match status" value="1"/>
</dbReference>
<dbReference type="GO" id="GO:0016787">
    <property type="term" value="F:hydrolase activity"/>
    <property type="evidence" value="ECO:0007669"/>
    <property type="project" value="UniProtKB-KW"/>
</dbReference>
<dbReference type="SUPFAM" id="SSF50249">
    <property type="entry name" value="Nucleic acid-binding proteins"/>
    <property type="match status" value="1"/>
</dbReference>
<feature type="domain" description="RNA-binding protein AU-1/Ribonuclease E/G" evidence="6">
    <location>
        <begin position="121"/>
        <end position="388"/>
    </location>
</feature>
<dbReference type="GO" id="GO:0006364">
    <property type="term" value="P:rRNA processing"/>
    <property type="evidence" value="ECO:0007669"/>
    <property type="project" value="TreeGrafter"/>
</dbReference>
<dbReference type="PANTHER" id="PTHR30001">
    <property type="entry name" value="RIBONUCLEASE"/>
    <property type="match status" value="1"/>
</dbReference>
<evidence type="ECO:0000313" key="8">
    <source>
        <dbReference type="Proteomes" id="UP000886814"/>
    </source>
</evidence>
<dbReference type="GO" id="GO:0003723">
    <property type="term" value="F:RNA binding"/>
    <property type="evidence" value="ECO:0007669"/>
    <property type="project" value="UniProtKB-KW"/>
</dbReference>
<dbReference type="AlphaFoldDB" id="A0A9D1PEV2"/>
<dbReference type="Proteomes" id="UP000886814">
    <property type="component" value="Unassembled WGS sequence"/>
</dbReference>
<evidence type="ECO:0000256" key="1">
    <source>
        <dbReference type="ARBA" id="ARBA00001946"/>
    </source>
</evidence>
<evidence type="ECO:0000256" key="3">
    <source>
        <dbReference type="ARBA" id="ARBA00022801"/>
    </source>
</evidence>
<reference evidence="7" key="2">
    <citation type="submission" date="2021-04" db="EMBL/GenBank/DDBJ databases">
        <authorList>
            <person name="Gilroy R."/>
        </authorList>
    </citation>
    <scope>NUCLEOTIDE SEQUENCE</scope>
    <source>
        <strain evidence="7">CHK195-9823</strain>
    </source>
</reference>
<evidence type="ECO:0000313" key="7">
    <source>
        <dbReference type="EMBL" id="HIV39920.1"/>
    </source>
</evidence>
<proteinExistence type="predicted"/>